<dbReference type="Proteomes" id="UP000076420">
    <property type="component" value="Unassembled WGS sequence"/>
</dbReference>
<sequence>MYTELTLSPNEFENYQVGVDSDVTFCLREMRAVLGFCDLTGLPLTVQFDTPGRPITFSVTSDPSFEANFLLATLAETESSQQSQYQHATQKSQTNINN</sequence>
<reference evidence="2" key="1">
    <citation type="submission" date="2020-05" db="UniProtKB">
        <authorList>
            <consortium name="EnsemblMetazoa"/>
        </authorList>
    </citation>
    <scope>IDENTIFICATION</scope>
    <source>
        <strain evidence="2">BB02</strain>
    </source>
</reference>
<dbReference type="GO" id="GO:0071479">
    <property type="term" value="P:cellular response to ionizing radiation"/>
    <property type="evidence" value="ECO:0007669"/>
    <property type="project" value="TreeGrafter"/>
</dbReference>
<dbReference type="GO" id="GO:0031573">
    <property type="term" value="P:mitotic intra-S DNA damage checkpoint signaling"/>
    <property type="evidence" value="ECO:0007669"/>
    <property type="project" value="TreeGrafter"/>
</dbReference>
<evidence type="ECO:0000313" key="2">
    <source>
        <dbReference type="EnsemblMetazoa" id="BGLB034084-PA"/>
    </source>
</evidence>
<name>A0A2C9LRK0_BIOGL</name>
<dbReference type="VEuPathDB" id="VectorBase:BGLB034084"/>
<dbReference type="GO" id="GO:0000076">
    <property type="term" value="P:DNA replication checkpoint signaling"/>
    <property type="evidence" value="ECO:0007669"/>
    <property type="project" value="TreeGrafter"/>
</dbReference>
<evidence type="ECO:0000256" key="1">
    <source>
        <dbReference type="SAM" id="MobiDB-lite"/>
    </source>
</evidence>
<accession>A0A2C9LRK0</accession>
<proteinExistence type="predicted"/>
<dbReference type="AlphaFoldDB" id="A0A2C9LRK0"/>
<evidence type="ECO:0008006" key="4">
    <source>
        <dbReference type="Google" id="ProtNLM"/>
    </source>
</evidence>
<dbReference type="Gene3D" id="3.70.10.10">
    <property type="match status" value="1"/>
</dbReference>
<dbReference type="InterPro" id="IPR007268">
    <property type="entry name" value="Rad9/Ddc1"/>
</dbReference>
<dbReference type="PANTHER" id="PTHR15237">
    <property type="entry name" value="DNA REPAIR PROTEIN RAD9"/>
    <property type="match status" value="1"/>
</dbReference>
<dbReference type="GO" id="GO:0030896">
    <property type="term" value="C:checkpoint clamp complex"/>
    <property type="evidence" value="ECO:0007669"/>
    <property type="project" value="InterPro"/>
</dbReference>
<dbReference type="Pfam" id="PF04139">
    <property type="entry name" value="Rad9"/>
    <property type="match status" value="1"/>
</dbReference>
<dbReference type="EnsemblMetazoa" id="BGLB034084-RA">
    <property type="protein sequence ID" value="BGLB034084-PA"/>
    <property type="gene ID" value="BGLB034084"/>
</dbReference>
<feature type="region of interest" description="Disordered" evidence="1">
    <location>
        <begin position="79"/>
        <end position="98"/>
    </location>
</feature>
<organism evidence="2 3">
    <name type="scientific">Biomphalaria glabrata</name>
    <name type="common">Bloodfluke planorb</name>
    <name type="synonym">Freshwater snail</name>
    <dbReference type="NCBI Taxonomy" id="6526"/>
    <lineage>
        <taxon>Eukaryota</taxon>
        <taxon>Metazoa</taxon>
        <taxon>Spiralia</taxon>
        <taxon>Lophotrochozoa</taxon>
        <taxon>Mollusca</taxon>
        <taxon>Gastropoda</taxon>
        <taxon>Heterobranchia</taxon>
        <taxon>Euthyneura</taxon>
        <taxon>Panpulmonata</taxon>
        <taxon>Hygrophila</taxon>
        <taxon>Lymnaeoidea</taxon>
        <taxon>Planorbidae</taxon>
        <taxon>Biomphalaria</taxon>
    </lineage>
</organism>
<dbReference type="VEuPathDB" id="VectorBase:BGLAX_032961"/>
<dbReference type="STRING" id="6526.A0A2C9LRK0"/>
<evidence type="ECO:0000313" key="3">
    <source>
        <dbReference type="Proteomes" id="UP000076420"/>
    </source>
</evidence>
<dbReference type="PANTHER" id="PTHR15237:SF0">
    <property type="entry name" value="CELL CYCLE CHECKPOINT CONTROL PROTEIN"/>
    <property type="match status" value="1"/>
</dbReference>
<dbReference type="GO" id="GO:0006281">
    <property type="term" value="P:DNA repair"/>
    <property type="evidence" value="ECO:0007669"/>
    <property type="project" value="TreeGrafter"/>
</dbReference>
<protein>
    <recommendedName>
        <fullName evidence="4">Proliferating cell nuclear antigen PCNA C-terminal domain-containing protein</fullName>
    </recommendedName>
</protein>